<dbReference type="RefSeq" id="WP_066608052.1">
    <property type="nucleotide sequence ID" value="NZ_CP014230.1"/>
</dbReference>
<accession>A0A0X8JS26</accession>
<dbReference type="GO" id="GO:0008237">
    <property type="term" value="F:metallopeptidase activity"/>
    <property type="evidence" value="ECO:0007669"/>
    <property type="project" value="InterPro"/>
</dbReference>
<feature type="chain" id="PRO_5007067648" description="Peptidase metallopeptidase domain-containing protein" evidence="1">
    <location>
        <begin position="20"/>
        <end position="209"/>
    </location>
</feature>
<evidence type="ECO:0000256" key="1">
    <source>
        <dbReference type="SAM" id="SignalP"/>
    </source>
</evidence>
<dbReference type="SUPFAM" id="SSF55486">
    <property type="entry name" value="Metalloproteases ('zincins'), catalytic domain"/>
    <property type="match status" value="1"/>
</dbReference>
<dbReference type="EMBL" id="CP014230">
    <property type="protein sequence ID" value="AMD93806.1"/>
    <property type="molecule type" value="Genomic_DNA"/>
</dbReference>
<dbReference type="AlphaFoldDB" id="A0A0X8JS26"/>
<evidence type="ECO:0000313" key="2">
    <source>
        <dbReference type="EMBL" id="AMD93806.1"/>
    </source>
</evidence>
<dbReference type="STRING" id="888061.AXF15_12305"/>
<feature type="signal peptide" evidence="1">
    <location>
        <begin position="1"/>
        <end position="19"/>
    </location>
</feature>
<evidence type="ECO:0000313" key="3">
    <source>
        <dbReference type="Proteomes" id="UP000063964"/>
    </source>
</evidence>
<proteinExistence type="predicted"/>
<gene>
    <name evidence="2" type="ORF">AXF15_12305</name>
</gene>
<name>A0A0X8JS26_9BACT</name>
<dbReference type="InterPro" id="IPR021323">
    <property type="entry name" value="DUF2927"/>
</dbReference>
<organism evidence="2 3">
    <name type="scientific">Desulfomicrobium orale DSM 12838</name>
    <dbReference type="NCBI Taxonomy" id="888061"/>
    <lineage>
        <taxon>Bacteria</taxon>
        <taxon>Pseudomonadati</taxon>
        <taxon>Thermodesulfobacteriota</taxon>
        <taxon>Desulfovibrionia</taxon>
        <taxon>Desulfovibrionales</taxon>
        <taxon>Desulfomicrobiaceae</taxon>
        <taxon>Desulfomicrobium</taxon>
    </lineage>
</organism>
<dbReference type="OrthoDB" id="5470568at2"/>
<keyword evidence="1" id="KW-0732">Signal</keyword>
<protein>
    <recommendedName>
        <fullName evidence="4">Peptidase metallopeptidase domain-containing protein</fullName>
    </recommendedName>
</protein>
<reference evidence="3" key="1">
    <citation type="submission" date="2016-02" db="EMBL/GenBank/DDBJ databases">
        <authorList>
            <person name="Holder M.E."/>
            <person name="Ajami N.J."/>
            <person name="Petrosino J.F."/>
        </authorList>
    </citation>
    <scope>NUCLEOTIDE SEQUENCE [LARGE SCALE GENOMIC DNA]</scope>
    <source>
        <strain evidence="3">DSM 12838</strain>
    </source>
</reference>
<evidence type="ECO:0008006" key="4">
    <source>
        <dbReference type="Google" id="ProtNLM"/>
    </source>
</evidence>
<sequence length="209" mass="23490">MTVRFLLTLLFLMSASLCAASDEVLRDYIPTGTITRFDEPIRFWVGGKDRLEGQYYIATVVNEIQRIVPHLSITQTSSIGSANLRIYLTDSHQEWQEAILQATSDSAGWTEYGHLIRGMTLVAHSPGGKIRRADIILHLDFQTSGGQKLWVVRHEFLHALGVLGHPTRARSTVLNSRQPQEEKNGLFSDSDILVLQTIYRPDLKTGGSW</sequence>
<dbReference type="KEGG" id="doa:AXF15_12305"/>
<dbReference type="Pfam" id="PF11150">
    <property type="entry name" value="DUF2927"/>
    <property type="match status" value="1"/>
</dbReference>
<keyword evidence="3" id="KW-1185">Reference proteome</keyword>
<dbReference type="InterPro" id="IPR024079">
    <property type="entry name" value="MetalloPept_cat_dom_sf"/>
</dbReference>
<dbReference type="Proteomes" id="UP000063964">
    <property type="component" value="Chromosome"/>
</dbReference>
<dbReference type="Gene3D" id="3.40.390.10">
    <property type="entry name" value="Collagenase (Catalytic Domain)"/>
    <property type="match status" value="1"/>
</dbReference>